<dbReference type="InterPro" id="IPR000225">
    <property type="entry name" value="Armadillo"/>
</dbReference>
<accession>A0AAW2YZK5</accession>
<dbReference type="InterPro" id="IPR035899">
    <property type="entry name" value="DBL_dom_sf"/>
</dbReference>
<dbReference type="Pfam" id="PF00566">
    <property type="entry name" value="RabGAP-TBC"/>
    <property type="match status" value="1"/>
</dbReference>
<evidence type="ECO:0000256" key="2">
    <source>
        <dbReference type="SAM" id="MobiDB-lite"/>
    </source>
</evidence>
<dbReference type="SUPFAM" id="SSF48065">
    <property type="entry name" value="DBL homology domain (DH-domain)"/>
    <property type="match status" value="1"/>
</dbReference>
<dbReference type="EMBL" id="JAOPGA020000819">
    <property type="protein sequence ID" value="KAL0482099.1"/>
    <property type="molecule type" value="Genomic_DNA"/>
</dbReference>
<dbReference type="SMART" id="SM00325">
    <property type="entry name" value="RhoGEF"/>
    <property type="match status" value="1"/>
</dbReference>
<dbReference type="InterPro" id="IPR000195">
    <property type="entry name" value="Rab-GAP-TBC_dom"/>
</dbReference>
<dbReference type="InterPro" id="IPR035969">
    <property type="entry name" value="Rab-GAP_TBC_sf"/>
</dbReference>
<dbReference type="PANTHER" id="PTHR47219:SF20">
    <property type="entry name" value="TBC1 DOMAIN FAMILY MEMBER 2B"/>
    <property type="match status" value="1"/>
</dbReference>
<feature type="repeat" description="ARM" evidence="1">
    <location>
        <begin position="450"/>
        <end position="496"/>
    </location>
</feature>
<feature type="compositionally biased region" description="Acidic residues" evidence="2">
    <location>
        <begin position="527"/>
        <end position="551"/>
    </location>
</feature>
<proteinExistence type="predicted"/>
<dbReference type="Gene3D" id="1.20.900.10">
    <property type="entry name" value="Dbl homology (DH) domain"/>
    <property type="match status" value="1"/>
</dbReference>
<feature type="repeat" description="ARM" evidence="1">
    <location>
        <begin position="84"/>
        <end position="123"/>
    </location>
</feature>
<dbReference type="SMART" id="SM00164">
    <property type="entry name" value="TBC"/>
    <property type="match status" value="1"/>
</dbReference>
<dbReference type="SUPFAM" id="SSF48371">
    <property type="entry name" value="ARM repeat"/>
    <property type="match status" value="2"/>
</dbReference>
<dbReference type="Proteomes" id="UP001431209">
    <property type="component" value="Unassembled WGS sequence"/>
</dbReference>
<gene>
    <name evidence="5" type="ORF">AKO1_013217</name>
</gene>
<evidence type="ECO:0000313" key="5">
    <source>
        <dbReference type="EMBL" id="KAL0482099.1"/>
    </source>
</evidence>
<feature type="region of interest" description="Disordered" evidence="2">
    <location>
        <begin position="526"/>
        <end position="556"/>
    </location>
</feature>
<dbReference type="PROSITE" id="PS50086">
    <property type="entry name" value="TBC_RABGAP"/>
    <property type="match status" value="1"/>
</dbReference>
<dbReference type="Gene3D" id="1.25.10.10">
    <property type="entry name" value="Leucine-rich Repeat Variant"/>
    <property type="match status" value="3"/>
</dbReference>
<evidence type="ECO:0000259" key="3">
    <source>
        <dbReference type="PROSITE" id="PS50010"/>
    </source>
</evidence>
<dbReference type="Gene3D" id="1.10.472.80">
    <property type="entry name" value="Ypt/Rab-GAP domain of gyp1p, domain 3"/>
    <property type="match status" value="1"/>
</dbReference>
<dbReference type="PROSITE" id="PS50010">
    <property type="entry name" value="DH_2"/>
    <property type="match status" value="1"/>
</dbReference>
<name>A0AAW2YZK5_9EUKA</name>
<protein>
    <submittedName>
        <fullName evidence="5">Uncharacterized protein</fullName>
    </submittedName>
</protein>
<dbReference type="SMART" id="SM00185">
    <property type="entry name" value="ARM"/>
    <property type="match status" value="5"/>
</dbReference>
<dbReference type="InterPro" id="IPR011989">
    <property type="entry name" value="ARM-like"/>
</dbReference>
<dbReference type="GO" id="GO:0031267">
    <property type="term" value="F:small GTPase binding"/>
    <property type="evidence" value="ECO:0007669"/>
    <property type="project" value="TreeGrafter"/>
</dbReference>
<organism evidence="5 6">
    <name type="scientific">Acrasis kona</name>
    <dbReference type="NCBI Taxonomy" id="1008807"/>
    <lineage>
        <taxon>Eukaryota</taxon>
        <taxon>Discoba</taxon>
        <taxon>Heterolobosea</taxon>
        <taxon>Tetramitia</taxon>
        <taxon>Eutetramitia</taxon>
        <taxon>Acrasidae</taxon>
        <taxon>Acrasis</taxon>
    </lineage>
</organism>
<dbReference type="GO" id="GO:0005096">
    <property type="term" value="F:GTPase activator activity"/>
    <property type="evidence" value="ECO:0007669"/>
    <property type="project" value="TreeGrafter"/>
</dbReference>
<dbReference type="Gene3D" id="1.10.8.270">
    <property type="entry name" value="putative rabgap domain of human tbc1 domain family member 14 like domains"/>
    <property type="match status" value="1"/>
</dbReference>
<feature type="repeat" description="ARM" evidence="1">
    <location>
        <begin position="273"/>
        <end position="315"/>
    </location>
</feature>
<dbReference type="GO" id="GO:0005085">
    <property type="term" value="F:guanyl-nucleotide exchange factor activity"/>
    <property type="evidence" value="ECO:0007669"/>
    <property type="project" value="InterPro"/>
</dbReference>
<keyword evidence="6" id="KW-1185">Reference proteome</keyword>
<feature type="repeat" description="ARM" evidence="1">
    <location>
        <begin position="405"/>
        <end position="451"/>
    </location>
</feature>
<evidence type="ECO:0000259" key="4">
    <source>
        <dbReference type="PROSITE" id="PS50086"/>
    </source>
</evidence>
<dbReference type="Pfam" id="PF00621">
    <property type="entry name" value="RhoGEF"/>
    <property type="match status" value="1"/>
</dbReference>
<dbReference type="FunFam" id="1.10.8.270:FF:000026">
    <property type="entry name" value="TBC (Tre-2/Bub2/Cdc16) domain family"/>
    <property type="match status" value="1"/>
</dbReference>
<feature type="domain" description="Rab-GAP TBC" evidence="4">
    <location>
        <begin position="892"/>
        <end position="1085"/>
    </location>
</feature>
<dbReference type="PANTHER" id="PTHR47219">
    <property type="entry name" value="RAB GTPASE-ACTIVATING PROTEIN 1-LIKE"/>
    <property type="match status" value="1"/>
</dbReference>
<sequence>MDLKKLLSAEKTISDNVKRQQIANTFQKLLKEEHSIVELDSLNGFPQIIKMLSEGDQIVKKRISACIVNMTCVDSTLVILRKNNIIQALVERLADESETLLIAENVAAAFMNLCINQENRQYIADNVPQALSAILKTCRKCTDDPSALDEQREEIVYNMMLSLSGLALNTNALTELSRLEAPEYISNIVIDDRYDGNNRVVESAIAALWNITLQKEHRKSILRNKNLFEKLIQRLVNLSSRDNPAVKKNASNVLQIMATEEQSQQLLLSNSADTIPRMIKDLSSSDLEVVKSSAGTLWNMGKSEEIRIKIREEAGVDALVKSLFKHFDKQSDPSVIYKLTGSIVACSLDDGSSIRMGELGLVEVLFDILHKYETINDSTIQQNALSALNNLAIQQSNRELINNMNGIKVLIDFLSSKSNDQDLTLAEKASNVLTNLAIDDVGSNAIRECGGIQKLVNLVTLQESKNNNEARKKASGALWNLALNDANLAEIENQGGIKPLAEFLPQVNGELEEILVNKNKNRITIADETDQDEFTMDDDEDDDEEDEEEVNDATANNELFVPITPTPSTIEMTPLQRSHQRRENAIRYLHESEGVYMKLLETIDKLYMSNTSQLIKNNLMTKDVHSSIFQDIDCLRMINKDFYTELDRMVKDYQNTGRKLYDMRVGQLFMKRAPTFRLYKTYVNNMKRSLDTLSDKERKSTPLQTFMNDTKAALVQDVNLLRTMTSRFLADSDLTVNVRHTMNLTNVDPAVNVQDILLKIPIERVNFYLVWLRSQHTERGHADHDSIRDADKQISIINEYCIKKIEELHKLEQFKEMLQHFAPLSQAQQTAYMLDKNCGFPLPTDPTELHLFNAWHKSHLKSKSSKKWSLFKGDVGDPKTTKDVKKLVIKYGISTTHRSKAWIKISGASKLMAENTGYYKRILGVHSNQANASWFGQIEKDLKRTFTNHPLFQGAQGERVTMAMRRILIAYSWRNPLVAYCQSFNYIVGMLLLHLSEEESFWMFVTLIENYLPQNFYSPNLKGVLVDATVLDELIYQNLSKLSTKLKRLEFDISSFTMSFFMKLFTQDFPVQVTLRIWDAMFTFGPVVLFRVTLALLKMNESQLLKTETLSECLLLFQNQIVKQCFDVDKLMKTAFGYSKITPDKIDLLRAKYLPLIESELQKQEEAKELEAAWNR</sequence>
<dbReference type="InterPro" id="IPR016024">
    <property type="entry name" value="ARM-type_fold"/>
</dbReference>
<dbReference type="AlphaFoldDB" id="A0AAW2YZK5"/>
<dbReference type="PROSITE" id="PS50176">
    <property type="entry name" value="ARM_REPEAT"/>
    <property type="match status" value="5"/>
</dbReference>
<feature type="repeat" description="ARM" evidence="1">
    <location>
        <begin position="360"/>
        <end position="406"/>
    </location>
</feature>
<comment type="caution">
    <text evidence="5">The sequence shown here is derived from an EMBL/GenBank/DDBJ whole genome shotgun (WGS) entry which is preliminary data.</text>
</comment>
<reference evidence="5 6" key="1">
    <citation type="submission" date="2024-03" db="EMBL/GenBank/DDBJ databases">
        <title>The Acrasis kona genome and developmental transcriptomes reveal deep origins of eukaryotic multicellular pathways.</title>
        <authorList>
            <person name="Sheikh S."/>
            <person name="Fu C.-J."/>
            <person name="Brown M.W."/>
            <person name="Baldauf S.L."/>
        </authorList>
    </citation>
    <scope>NUCLEOTIDE SEQUENCE [LARGE SCALE GENOMIC DNA]</scope>
    <source>
        <strain evidence="5 6">ATCC MYA-3509</strain>
    </source>
</reference>
<dbReference type="SUPFAM" id="SSF47923">
    <property type="entry name" value="Ypt/Rab-GAP domain of gyp1p"/>
    <property type="match status" value="2"/>
</dbReference>
<evidence type="ECO:0000256" key="1">
    <source>
        <dbReference type="PROSITE-ProRule" id="PRU00259"/>
    </source>
</evidence>
<dbReference type="InterPro" id="IPR000219">
    <property type="entry name" value="DH_dom"/>
</dbReference>
<dbReference type="InterPro" id="IPR050302">
    <property type="entry name" value="Rab_GAP_TBC_domain"/>
</dbReference>
<evidence type="ECO:0000313" key="6">
    <source>
        <dbReference type="Proteomes" id="UP001431209"/>
    </source>
</evidence>
<feature type="domain" description="DH" evidence="3">
    <location>
        <begin position="581"/>
        <end position="804"/>
    </location>
</feature>